<dbReference type="OrthoDB" id="1685145at2"/>
<sequence length="201" mass="21211">MHATFPSLPGIAWPVTKRPITATRVEAHASGREVRSPLYPAALYEFTLPVEGLTPDGSFPGLGTASLQALLSLYIQCRGTWGTFLFTDPTDGVATNQALAAGDGTTTAFPFARTLGGLTETVGWVTAVSRVTVAGVTQAGGWSLTAPNLLTFATAPAVGAVIAADFTYAFPCRFMDDGVDFEHLMQGLWAVKSLRFRSIAP</sequence>
<dbReference type="InterPro" id="IPR011740">
    <property type="entry name" value="DUF2460"/>
</dbReference>
<gene>
    <name evidence="2" type="ORF">VQ03_03220</name>
</gene>
<dbReference type="Pfam" id="PF09343">
    <property type="entry name" value="DUF2460"/>
    <property type="match status" value="1"/>
</dbReference>
<evidence type="ECO:0000259" key="1">
    <source>
        <dbReference type="Pfam" id="PF09343"/>
    </source>
</evidence>
<proteinExistence type="predicted"/>
<evidence type="ECO:0000313" key="2">
    <source>
        <dbReference type="EMBL" id="KMO44405.1"/>
    </source>
</evidence>
<dbReference type="Proteomes" id="UP000036449">
    <property type="component" value="Unassembled WGS sequence"/>
</dbReference>
<keyword evidence="3" id="KW-1185">Reference proteome</keyword>
<dbReference type="AlphaFoldDB" id="A0A0J6TAT3"/>
<evidence type="ECO:0000313" key="3">
    <source>
        <dbReference type="Proteomes" id="UP000036449"/>
    </source>
</evidence>
<feature type="domain" description="DUF2460" evidence="1">
    <location>
        <begin position="5"/>
        <end position="199"/>
    </location>
</feature>
<dbReference type="RefSeq" id="WP_048449435.1">
    <property type="nucleotide sequence ID" value="NZ_LABZ01000020.1"/>
</dbReference>
<reference evidence="2 3" key="1">
    <citation type="submission" date="2015-03" db="EMBL/GenBank/DDBJ databases">
        <title>Genome sequencing of Methylobacterium tarhaniae DSM 25844.</title>
        <authorList>
            <person name="Chaudhry V."/>
            <person name="Patil P.B."/>
        </authorList>
    </citation>
    <scope>NUCLEOTIDE SEQUENCE [LARGE SCALE GENOMIC DNA]</scope>
    <source>
        <strain evidence="2 3">DSM 25844</strain>
    </source>
</reference>
<name>A0A0J6TAT3_9HYPH</name>
<protein>
    <recommendedName>
        <fullName evidence="1">DUF2460 domain-containing protein</fullName>
    </recommendedName>
</protein>
<organism evidence="2 3">
    <name type="scientific">Methylobacterium tarhaniae</name>
    <dbReference type="NCBI Taxonomy" id="1187852"/>
    <lineage>
        <taxon>Bacteria</taxon>
        <taxon>Pseudomonadati</taxon>
        <taxon>Pseudomonadota</taxon>
        <taxon>Alphaproteobacteria</taxon>
        <taxon>Hyphomicrobiales</taxon>
        <taxon>Methylobacteriaceae</taxon>
        <taxon>Methylobacterium</taxon>
    </lineage>
</organism>
<comment type="caution">
    <text evidence="2">The sequence shown here is derived from an EMBL/GenBank/DDBJ whole genome shotgun (WGS) entry which is preliminary data.</text>
</comment>
<dbReference type="PATRIC" id="fig|1187852.3.peg.2732"/>
<accession>A0A0J6TAT3</accession>
<dbReference type="EMBL" id="LABZ01000020">
    <property type="protein sequence ID" value="KMO44405.1"/>
    <property type="molecule type" value="Genomic_DNA"/>
</dbReference>